<evidence type="ECO:0000313" key="1">
    <source>
        <dbReference type="EMBL" id="HCM30576.1"/>
    </source>
</evidence>
<comment type="caution">
    <text evidence="1">The sequence shown here is derived from an EMBL/GenBank/DDBJ whole genome shotgun (WGS) entry which is preliminary data.</text>
</comment>
<dbReference type="AlphaFoldDB" id="A0A3D3FXK6"/>
<evidence type="ECO:0008006" key="3">
    <source>
        <dbReference type="Google" id="ProtNLM"/>
    </source>
</evidence>
<sequence length="91" mass="10432">MRDAKRLAAIRKLPCIRCGNPYSQAAHSNSAKHGKGRSIKASDEFTVPLCHSCHFQFDTFQLGTRAESEAMFDQWLVRVERMLVMEDKEVF</sequence>
<proteinExistence type="predicted"/>
<dbReference type="EMBL" id="DPXL01000028">
    <property type="protein sequence ID" value="HCM30576.1"/>
    <property type="molecule type" value="Genomic_DNA"/>
</dbReference>
<organism evidence="1 2">
    <name type="scientific">Acinetobacter radioresistens</name>
    <dbReference type="NCBI Taxonomy" id="40216"/>
    <lineage>
        <taxon>Bacteria</taxon>
        <taxon>Pseudomonadati</taxon>
        <taxon>Pseudomonadota</taxon>
        <taxon>Gammaproteobacteria</taxon>
        <taxon>Moraxellales</taxon>
        <taxon>Moraxellaceae</taxon>
        <taxon>Acinetobacter</taxon>
    </lineage>
</organism>
<evidence type="ECO:0000313" key="2">
    <source>
        <dbReference type="Proteomes" id="UP000262257"/>
    </source>
</evidence>
<protein>
    <recommendedName>
        <fullName evidence="3">DUF968 domain-containing protein</fullName>
    </recommendedName>
</protein>
<gene>
    <name evidence="1" type="ORF">DIC32_02040</name>
</gene>
<accession>A0A3D3FXK6</accession>
<reference evidence="1 2" key="1">
    <citation type="journal article" date="2018" name="Nat. Biotechnol.">
        <title>A standardized bacterial taxonomy based on genome phylogeny substantially revises the tree of life.</title>
        <authorList>
            <person name="Parks D.H."/>
            <person name="Chuvochina M."/>
            <person name="Waite D.W."/>
            <person name="Rinke C."/>
            <person name="Skarshewski A."/>
            <person name="Chaumeil P.A."/>
            <person name="Hugenholtz P."/>
        </authorList>
    </citation>
    <scope>NUCLEOTIDE SEQUENCE [LARGE SCALE GENOMIC DNA]</scope>
    <source>
        <strain evidence="1">UBA10045</strain>
    </source>
</reference>
<dbReference type="Proteomes" id="UP000262257">
    <property type="component" value="Unassembled WGS sequence"/>
</dbReference>
<dbReference type="Gene3D" id="3.30.50.20">
    <property type="entry name" value="prophage-derive protein ybcO"/>
    <property type="match status" value="1"/>
</dbReference>
<name>A0A3D3FXK6_ACIRA</name>
<dbReference type="InterPro" id="IPR010373">
    <property type="entry name" value="DUF968"/>
</dbReference>
<dbReference type="Pfam" id="PF06147">
    <property type="entry name" value="DUF968"/>
    <property type="match status" value="1"/>
</dbReference>